<reference evidence="4" key="1">
    <citation type="submission" date="2025-08" db="UniProtKB">
        <authorList>
            <consortium name="RefSeq"/>
        </authorList>
    </citation>
    <scope>IDENTIFICATION</scope>
    <source>
        <tissue evidence="4">Adult</tissue>
    </source>
</reference>
<organism evidence="3 4">
    <name type="scientific">Bactrocera dorsalis</name>
    <name type="common">Oriental fruit fly</name>
    <name type="synonym">Dacus dorsalis</name>
    <dbReference type="NCBI Taxonomy" id="27457"/>
    <lineage>
        <taxon>Eukaryota</taxon>
        <taxon>Metazoa</taxon>
        <taxon>Ecdysozoa</taxon>
        <taxon>Arthropoda</taxon>
        <taxon>Hexapoda</taxon>
        <taxon>Insecta</taxon>
        <taxon>Pterygota</taxon>
        <taxon>Neoptera</taxon>
        <taxon>Endopterygota</taxon>
        <taxon>Diptera</taxon>
        <taxon>Brachycera</taxon>
        <taxon>Muscomorpha</taxon>
        <taxon>Tephritoidea</taxon>
        <taxon>Tephritidae</taxon>
        <taxon>Bactrocera</taxon>
        <taxon>Bactrocera</taxon>
    </lineage>
</organism>
<keyword evidence="3" id="KW-1185">Reference proteome</keyword>
<evidence type="ECO:0000313" key="4">
    <source>
        <dbReference type="RefSeq" id="XP_049307402.1"/>
    </source>
</evidence>
<dbReference type="GeneID" id="125777175"/>
<accession>A0ABM3JDU2</accession>
<evidence type="ECO:0000259" key="2">
    <source>
        <dbReference type="Pfam" id="PF13837"/>
    </source>
</evidence>
<evidence type="ECO:0000256" key="1">
    <source>
        <dbReference type="SAM" id="Coils"/>
    </source>
</evidence>
<dbReference type="Pfam" id="PF13837">
    <property type="entry name" value="Myb_DNA-bind_4"/>
    <property type="match status" value="1"/>
</dbReference>
<keyword evidence="1" id="KW-0175">Coiled coil</keyword>
<feature type="domain" description="Myb/SANT-like DNA-binding" evidence="2">
    <location>
        <begin position="10"/>
        <end position="96"/>
    </location>
</feature>
<feature type="coiled-coil region" evidence="1">
    <location>
        <begin position="146"/>
        <end position="201"/>
    </location>
</feature>
<dbReference type="Proteomes" id="UP001652620">
    <property type="component" value="Chromosome 3"/>
</dbReference>
<gene>
    <name evidence="4" type="primary">LOC125777175</name>
</gene>
<sequence>MEEMSPKLSHNFTKLLVRCRLEMEHEFSAGKRKKSVLWAKVVNKMSLVNKDVPQSKDLMQRKFLNLFATYKRIKKRNGQTGREATSWEFFEEFDEVYGRRHSIQPPAKNLQGSIVDSAEVCEWSGDEKTDDSYEGQLVNERRKRPKTAANEALEFLKNEALKEQARHEEVLQFEKEKLNFEKEKINVMMKLRETLEKLTEK</sequence>
<proteinExistence type="predicted"/>
<evidence type="ECO:0000313" key="3">
    <source>
        <dbReference type="Proteomes" id="UP001652620"/>
    </source>
</evidence>
<dbReference type="InterPro" id="IPR044822">
    <property type="entry name" value="Myb_DNA-bind_4"/>
</dbReference>
<protein>
    <submittedName>
        <fullName evidence="4">Uncharacterized protein LOC125777175</fullName>
    </submittedName>
</protein>
<name>A0ABM3JDU2_BACDO</name>
<dbReference type="Gene3D" id="1.10.10.60">
    <property type="entry name" value="Homeodomain-like"/>
    <property type="match status" value="1"/>
</dbReference>
<dbReference type="RefSeq" id="XP_049307402.1">
    <property type="nucleotide sequence ID" value="XM_049451445.1"/>
</dbReference>